<dbReference type="EMBL" id="JAJSON010000015">
    <property type="protein sequence ID" value="MCG9971161.1"/>
    <property type="molecule type" value="Genomic_DNA"/>
</dbReference>
<evidence type="ECO:0000313" key="7">
    <source>
        <dbReference type="EMBL" id="MCG9971161.1"/>
    </source>
</evidence>
<dbReference type="Pfam" id="PF13482">
    <property type="entry name" value="RNase_H_2"/>
    <property type="match status" value="1"/>
</dbReference>
<evidence type="ECO:0000256" key="4">
    <source>
        <dbReference type="ARBA" id="ARBA00022840"/>
    </source>
</evidence>
<keyword evidence="1" id="KW-0547">Nucleotide-binding</keyword>
<dbReference type="Pfam" id="PF13604">
    <property type="entry name" value="AAA_30"/>
    <property type="match status" value="1"/>
</dbReference>
<evidence type="ECO:0000256" key="2">
    <source>
        <dbReference type="ARBA" id="ARBA00022801"/>
    </source>
</evidence>
<dbReference type="Proteomes" id="UP001139344">
    <property type="component" value="Unassembled WGS sequence"/>
</dbReference>
<dbReference type="InterPro" id="IPR019993">
    <property type="entry name" value="RecB_nuclease_TM0106_put"/>
</dbReference>
<dbReference type="GO" id="GO:0005524">
    <property type="term" value="F:ATP binding"/>
    <property type="evidence" value="ECO:0007669"/>
    <property type="project" value="UniProtKB-KW"/>
</dbReference>
<dbReference type="PANTHER" id="PTHR43788">
    <property type="entry name" value="DNA2/NAM7 HELICASE FAMILY MEMBER"/>
    <property type="match status" value="1"/>
</dbReference>
<dbReference type="PANTHER" id="PTHR43788:SF8">
    <property type="entry name" value="DNA-BINDING PROTEIN SMUBP-2"/>
    <property type="match status" value="1"/>
</dbReference>
<feature type="domain" description="YprB ribonuclease H-like" evidence="6">
    <location>
        <begin position="318"/>
        <end position="496"/>
    </location>
</feature>
<keyword evidence="3" id="KW-0347">Helicase</keyword>
<gene>
    <name evidence="7" type="ORF">LU635_05880</name>
</gene>
<evidence type="ECO:0000256" key="1">
    <source>
        <dbReference type="ARBA" id="ARBA00022741"/>
    </source>
</evidence>
<evidence type="ECO:0000256" key="3">
    <source>
        <dbReference type="ARBA" id="ARBA00022806"/>
    </source>
</evidence>
<sequence>MKYRNNQIIYSPSDLSSHSSCKHLTQLNKQHARGEIADPDSYTNRVLQMLKEKGSEFEEGHLHEIKSQGKTVAEICTDDPHAEKHTIDAMKAGIDVIYQARLKENSKWSGWADFLKKVNAPSELGDWSYEVWDTKLANETKAGTILQIGLYSERVAQIQGISPEYMGVIKPEGKERYRYDEHAAYIRLVKRNLEEAISNDKETYPEPVAHCDICRWWKNCNAIRRKDDHLTFVAGMGKSQMKELNLHDVHTLEKLACLNLPVPFDPSKGVKETYNKLREQARVQYTSRQKGFEPIYKTLDIEDDKGLNKLPEPSLNDIYLDFEGDRMVEPDGLEYIIGYVHNGKYHALWAKNETKEKEIFEQFIDFAFKLKQEDPSLHIYHYAPYEVTALKRLMGKYASRENEIDTFLRSNTFVDLYNIVKQSVIASVERYSIKDLEVFFGYERQMDLRELSSHKSQLELLLQTGNIDKLTKENKDAVQLYNQDDCESLVRLQAWLENIRAGLISDGENITRPVDGDGEASDKISTHQERIKPILDALLDDVPQINSDRNEVEQAQYILAHMLDWYRRENKSYWWEFFRLKELPEDELLEERKAIPFLEYTGNREPEKRSVIDTYKFPTQECDLRPGQKVMDQLNNRLGTIHEIDLDANIIRIKKGPTAIDIPHPISIMSLESIISTSKEEAIIRLVEWVVDKGMDSADEMYRAARQLLINSIPSLTEEPVEFDDIVERTFDFASKLDHSYLPVQGPPGAGKSFTASHIIVRLVKQGKKIGITALSHKVITNLLTKVWEVAEKEGLNIEMIQKTEPDPDHPSPWTVSKDEKTIQASIGSMNVIAGTSFMWSKPPYENTVDYLFVDEAGQLSLIDTLAVSHCCSNIVLLGDPQQLKQPQQGVHPDGTEVSALEHVLQNQKTISDEQGVFLPETWRMHSSINNFVSELFYENRLQSKEHLDQQQIIGSKYGGAGLYLEEIEHTGNINSSNEEVEKVVEIINHLTCGEVKFINENGEEAALTLNEIKVITPYNAQVQAIKQRMPNLEVGTVDKFQGQEAPIIIYSVATSSLEDAPRGMDFIFSPNRFNVAVSRARTRFIMVANPAIFEVECKSPHQIKLVNAFCRFKELSI</sequence>
<dbReference type="RefSeq" id="WP_240097177.1">
    <property type="nucleotide sequence ID" value="NZ_JAJSON010000015.1"/>
</dbReference>
<dbReference type="InterPro" id="IPR041679">
    <property type="entry name" value="DNA2/NAM7-like_C"/>
</dbReference>
<keyword evidence="4" id="KW-0067">ATP-binding</keyword>
<dbReference type="Gene3D" id="3.40.50.300">
    <property type="entry name" value="P-loop containing nucleotide triphosphate hydrolases"/>
    <property type="match status" value="2"/>
</dbReference>
<accession>A0A9X2A6N6</accession>
<dbReference type="SUPFAM" id="SSF53098">
    <property type="entry name" value="Ribonuclease H-like"/>
    <property type="match status" value="1"/>
</dbReference>
<dbReference type="SUPFAM" id="SSF52540">
    <property type="entry name" value="P-loop containing nucleoside triphosphate hydrolases"/>
    <property type="match status" value="1"/>
</dbReference>
<evidence type="ECO:0000259" key="5">
    <source>
        <dbReference type="Pfam" id="PF13087"/>
    </source>
</evidence>
<evidence type="ECO:0000313" key="8">
    <source>
        <dbReference type="Proteomes" id="UP001139344"/>
    </source>
</evidence>
<reference evidence="7" key="1">
    <citation type="submission" date="2021-12" db="EMBL/GenBank/DDBJ databases">
        <title>Description of Gramella crocea sp. nov., a new bacterium isolated from activated sludge.</title>
        <authorList>
            <person name="Zhang X."/>
        </authorList>
    </citation>
    <scope>NUCLEOTIDE SEQUENCE</scope>
    <source>
        <strain evidence="7">YB25</strain>
    </source>
</reference>
<dbReference type="InterPro" id="IPR012337">
    <property type="entry name" value="RNaseH-like_sf"/>
</dbReference>
<dbReference type="CDD" id="cd18808">
    <property type="entry name" value="SF1_C_Upf1"/>
    <property type="match status" value="1"/>
</dbReference>
<dbReference type="InterPro" id="IPR038720">
    <property type="entry name" value="YprB_RNase_H-like_dom"/>
</dbReference>
<feature type="domain" description="DNA2/NAM7 helicase-like C-terminal" evidence="5">
    <location>
        <begin position="898"/>
        <end position="1090"/>
    </location>
</feature>
<dbReference type="Pfam" id="PF13087">
    <property type="entry name" value="AAA_12"/>
    <property type="match status" value="1"/>
</dbReference>
<name>A0A9X2A6N6_9FLAO</name>
<dbReference type="AlphaFoldDB" id="A0A9X2A6N6"/>
<dbReference type="InterPro" id="IPR050534">
    <property type="entry name" value="Coronavir_polyprotein_1ab"/>
</dbReference>
<keyword evidence="2" id="KW-0378">Hydrolase</keyword>
<keyword evidence="8" id="KW-1185">Reference proteome</keyword>
<dbReference type="CDD" id="cd17934">
    <property type="entry name" value="DEXXQc_Upf1-like"/>
    <property type="match status" value="1"/>
</dbReference>
<dbReference type="GO" id="GO:0043139">
    <property type="term" value="F:5'-3' DNA helicase activity"/>
    <property type="evidence" value="ECO:0007669"/>
    <property type="project" value="TreeGrafter"/>
</dbReference>
<organism evidence="7 8">
    <name type="scientific">Christiangramia crocea</name>
    <dbReference type="NCBI Taxonomy" id="2904124"/>
    <lineage>
        <taxon>Bacteria</taxon>
        <taxon>Pseudomonadati</taxon>
        <taxon>Bacteroidota</taxon>
        <taxon>Flavobacteriia</taxon>
        <taxon>Flavobacteriales</taxon>
        <taxon>Flavobacteriaceae</taxon>
        <taxon>Christiangramia</taxon>
    </lineage>
</organism>
<evidence type="ECO:0000259" key="6">
    <source>
        <dbReference type="Pfam" id="PF13482"/>
    </source>
</evidence>
<protein>
    <submittedName>
        <fullName evidence="7">TM0106 family RecB-like putative nuclease</fullName>
    </submittedName>
</protein>
<dbReference type="GO" id="GO:0016787">
    <property type="term" value="F:hydrolase activity"/>
    <property type="evidence" value="ECO:0007669"/>
    <property type="project" value="UniProtKB-KW"/>
</dbReference>
<proteinExistence type="predicted"/>
<dbReference type="InterPro" id="IPR027417">
    <property type="entry name" value="P-loop_NTPase"/>
</dbReference>
<dbReference type="InterPro" id="IPR047187">
    <property type="entry name" value="SF1_C_Upf1"/>
</dbReference>
<dbReference type="NCBIfam" id="TIGR03491">
    <property type="entry name" value="TM0106 family RecB-like putative nuclease"/>
    <property type="match status" value="1"/>
</dbReference>
<comment type="caution">
    <text evidence="7">The sequence shown here is derived from an EMBL/GenBank/DDBJ whole genome shotgun (WGS) entry which is preliminary data.</text>
</comment>